<keyword evidence="1" id="KW-0472">Membrane</keyword>
<accession>B7T2Q1</accession>
<dbReference type="AlphaFoldDB" id="B7T2Q1"/>
<keyword evidence="1" id="KW-1133">Transmembrane helix</keyword>
<geneLocation type="chloroplast" evidence="2"/>
<sequence>MPFIPLPLPMLIGVGLLLFPTTTKPLRRLWAFPTLFLFVIVMLLLASFSIQQLNRSYIYE</sequence>
<keyword evidence="1" id="KW-0812">Transmembrane</keyword>
<protein>
    <submittedName>
        <fullName evidence="2">NADH-plastoquinone oxidoreductase subunit 5</fullName>
    </submittedName>
</protein>
<proteinExistence type="predicted"/>
<organism evidence="2">
    <name type="scientific">Erodium chrysanthum</name>
    <dbReference type="NCBI Taxonomy" id="337364"/>
    <lineage>
        <taxon>Eukaryota</taxon>
        <taxon>Viridiplantae</taxon>
        <taxon>Streptophyta</taxon>
        <taxon>Embryophyta</taxon>
        <taxon>Tracheophyta</taxon>
        <taxon>Spermatophyta</taxon>
        <taxon>Magnoliopsida</taxon>
        <taxon>eudicotyledons</taxon>
        <taxon>Gunneridae</taxon>
        <taxon>Pentapetalae</taxon>
        <taxon>rosids</taxon>
        <taxon>malvids</taxon>
        <taxon>Geraniales</taxon>
        <taxon>Geraniaceae</taxon>
        <taxon>Erodium</taxon>
    </lineage>
</organism>
<reference evidence="2" key="1">
    <citation type="journal article" date="2008" name="Proc. Natl. Acad. Sci. U.S.A.">
        <title>Genome-wide analyses of Geraniaceae plastid DNA reveal unprecedented patterns of increased nucleotide substitutions.</title>
        <authorList>
            <person name="Guisinger M.M."/>
            <person name="Kuehl J.V."/>
            <person name="Boore J.L."/>
            <person name="Jansen R.K."/>
        </authorList>
    </citation>
    <scope>NUCLEOTIDE SEQUENCE</scope>
</reference>
<feature type="transmembrane region" description="Helical" evidence="1">
    <location>
        <begin position="6"/>
        <end position="22"/>
    </location>
</feature>
<name>B7T2Q1_9ROSI</name>
<dbReference type="EMBL" id="EU922039">
    <property type="protein sequence ID" value="ACI42409.1"/>
    <property type="molecule type" value="Genomic_DNA"/>
</dbReference>
<gene>
    <name evidence="2" type="primary">ndhF</name>
</gene>
<keyword evidence="2" id="KW-0934">Plastid</keyword>
<keyword evidence="2" id="KW-0150">Chloroplast</keyword>
<evidence type="ECO:0000256" key="1">
    <source>
        <dbReference type="SAM" id="Phobius"/>
    </source>
</evidence>
<feature type="transmembrane region" description="Helical" evidence="1">
    <location>
        <begin position="29"/>
        <end position="50"/>
    </location>
</feature>
<evidence type="ECO:0000313" key="2">
    <source>
        <dbReference type="EMBL" id="ACI42409.1"/>
    </source>
</evidence>